<gene>
    <name evidence="1" type="ORF">SAMN05216552_1009165</name>
</gene>
<dbReference type="OrthoDB" id="503289at2"/>
<evidence type="ECO:0000313" key="2">
    <source>
        <dbReference type="Proteomes" id="UP000199391"/>
    </source>
</evidence>
<dbReference type="AlphaFoldDB" id="A0A1I7IYI4"/>
<evidence type="ECO:0000313" key="1">
    <source>
        <dbReference type="EMBL" id="SFU78013.1"/>
    </source>
</evidence>
<dbReference type="STRING" id="1035707.SAMN05216552_1009165"/>
<name>A0A1I7IYI4_9BURK</name>
<dbReference type="Proteomes" id="UP000199391">
    <property type="component" value="Unassembled WGS sequence"/>
</dbReference>
<protein>
    <submittedName>
        <fullName evidence="1">Uncharacterized protein</fullName>
    </submittedName>
</protein>
<dbReference type="EMBL" id="FPBO01000009">
    <property type="protein sequence ID" value="SFU78013.1"/>
    <property type="molecule type" value="Genomic_DNA"/>
</dbReference>
<keyword evidence="2" id="KW-1185">Reference proteome</keyword>
<accession>A0A1I7IYI4</accession>
<organism evidence="1 2">
    <name type="scientific">Pseudoduganella namucuonensis</name>
    <dbReference type="NCBI Taxonomy" id="1035707"/>
    <lineage>
        <taxon>Bacteria</taxon>
        <taxon>Pseudomonadati</taxon>
        <taxon>Pseudomonadota</taxon>
        <taxon>Betaproteobacteria</taxon>
        <taxon>Burkholderiales</taxon>
        <taxon>Oxalobacteraceae</taxon>
        <taxon>Telluria group</taxon>
        <taxon>Pseudoduganella</taxon>
    </lineage>
</organism>
<dbReference type="RefSeq" id="WP_093555813.1">
    <property type="nucleotide sequence ID" value="NZ_FPBO01000009.1"/>
</dbReference>
<proteinExistence type="predicted"/>
<sequence>MHFTSPGNADNLPPSLLQRWNDTIKRKYAGQGGLHSKFFVLDPQLIQAGDTPVSWPGDPAEPAFCMSEAVARVLSDWGVRGRHALHNEYCEYRVIDGVDAAGNLRPKRVQVTTELREYWECVAVHDPVALRSMCEQVLGAAPTWQDLYGVSDPVALSARRRKVAFARQTAGNGGDPELQDAGVPAQPEGDLNRRNALFMTHPINGLDDLLYIVLFGAQPYARMVGGERRPATKEQIFRAFGVTQLACRHADPAAATAAHQQAYEGRKISFSPDLGVYINEFTESAFEYQDQPLPPAWLRRSRGNQRLEFGPPDTEDVFLDDIVLVEGASRTPLTGGYDVVRHIEVGPKLRIGPPSVLKEADYKMLTEDATAIPCSEAEICQRIKSLKAEYDQAAQAGRVAPRRMGWRE</sequence>
<reference evidence="2" key="1">
    <citation type="submission" date="2016-10" db="EMBL/GenBank/DDBJ databases">
        <authorList>
            <person name="Varghese N."/>
            <person name="Submissions S."/>
        </authorList>
    </citation>
    <scope>NUCLEOTIDE SEQUENCE [LARGE SCALE GENOMIC DNA]</scope>
    <source>
        <strain evidence="2">CGMCC 1.11014</strain>
    </source>
</reference>